<feature type="compositionally biased region" description="Acidic residues" evidence="1">
    <location>
        <begin position="647"/>
        <end position="657"/>
    </location>
</feature>
<dbReference type="PANTHER" id="PTHR46033:SF80">
    <property type="entry name" value="PROTEIN MAIN-LIKE 2-LIKE"/>
    <property type="match status" value="1"/>
</dbReference>
<feature type="region of interest" description="Disordered" evidence="1">
    <location>
        <begin position="627"/>
        <end position="745"/>
    </location>
</feature>
<sequence>MVRDDVEQGSKAILQTSIRALPADEWLRAPYLGGSSDSFWRKAEAFVPETEIPEEPLSLVPEVPHEEADLIPPSSVLRFRVERGDVPCCFINYEAVSQAPAHWGDWVESVLEDPAFVHALTAARVLEPVRLSAKLSIRRNNNNIDFMVSRWSRDTHTFVFPWGDCGPTLQDTAVMMRLSTRGSVAFDPSNLSSADARLVDRLRRAYTAAGKCGSRFDREGRVRAPSKSGFLVYWLSFFVIPDFPYEGPNHTVFPLAVSLARGDFVPLGPLFLGSLFHRLDQVHADTERSLGRYDMVSVSEEPCLRITRWSGVSSTKPWGRRIDDVGTFFPRPYAEPVEGVLPTSFFSEDDRIVDFQTDGVAVPSSALAAFVVACPCSLPALCTEGTRSVLYRPDRVARQFGYDQGAPGPAPPLKSYAESLRRFTRAHVEELAEGYDIVVLPRNDREAFFTANGRLAWRRNLDSFINYVRGAPEVPALPDVYHRDVSLRSPKARQTGWRGKRSCWAPPSAALAASRGITIAEPISTVIPPRMTRAKAREQSSSPQQGLRLKRLRKGAPIRSSGTSRPEETPASVASAGSSFRYKGGEPTPLSKLKRKREGEEARKGGSDSSIDDTAPISQSFKLLCTTHLSPGGTSAAVGKKVVITLDEGEPDGDESDANSSDDRDDEEDDDGSAGGSEGNPSDKDDDDEDYSGDGSGGEDLVHNEDENLGSDGGNDGDGGDESRGGGGGDDGDFGGDVMPPVIDEDEEDANIPGLVPCRRVLTEGILSVPDINLLAPEADIPPPSSQEAVETALHLLDKRINVPPTGDLTSHFQAHDAAVALTNLTTAEVFADLQDDSLVSLGLSQTGYTVGHVGDGTSLQASESVSQQQAEASTSREHAAVDDDAEVQVVDPPVANEVEEPSNEDFFGYYGFTPESTSFLSFVRDLFPYTFFKVRGLYSRTMGRMQLECLYTFLWSIKGLRVCDLGPQQIEEVGLTVQNFDKLGFDIWWVYKELEAAKIMRENEKLQMDCDGAKVALEKARVALAEAQSAVTAAEAAVEERRLAYERLAEEARLGDRLVDAPLRDIDPFLRNIFGA</sequence>
<dbReference type="InterPro" id="IPR019557">
    <property type="entry name" value="AminoTfrase-like_pln_mobile"/>
</dbReference>
<accession>A0AAV6L307</accession>
<dbReference type="EMBL" id="JACTNZ010000003">
    <property type="protein sequence ID" value="KAG5558327.1"/>
    <property type="molecule type" value="Genomic_DNA"/>
</dbReference>
<dbReference type="InterPro" id="IPR044824">
    <property type="entry name" value="MAIN-like"/>
</dbReference>
<protein>
    <recommendedName>
        <fullName evidence="2">Aminotransferase-like plant mobile domain-containing protein</fullName>
    </recommendedName>
</protein>
<reference evidence="3" key="1">
    <citation type="submission" date="2020-08" db="EMBL/GenBank/DDBJ databases">
        <title>Plant Genome Project.</title>
        <authorList>
            <person name="Zhang R.-G."/>
        </authorList>
    </citation>
    <scope>NUCLEOTIDE SEQUENCE</scope>
    <source>
        <strain evidence="3">WSP0</strain>
        <tissue evidence="3">Leaf</tissue>
    </source>
</reference>
<feature type="compositionally biased region" description="Basic and acidic residues" evidence="1">
    <location>
        <begin position="597"/>
        <end position="606"/>
    </location>
</feature>
<dbReference type="GO" id="GO:0010073">
    <property type="term" value="P:meristem maintenance"/>
    <property type="evidence" value="ECO:0007669"/>
    <property type="project" value="InterPro"/>
</dbReference>
<organism evidence="3 4">
    <name type="scientific">Rhododendron griersonianum</name>
    <dbReference type="NCBI Taxonomy" id="479676"/>
    <lineage>
        <taxon>Eukaryota</taxon>
        <taxon>Viridiplantae</taxon>
        <taxon>Streptophyta</taxon>
        <taxon>Embryophyta</taxon>
        <taxon>Tracheophyta</taxon>
        <taxon>Spermatophyta</taxon>
        <taxon>Magnoliopsida</taxon>
        <taxon>eudicotyledons</taxon>
        <taxon>Gunneridae</taxon>
        <taxon>Pentapetalae</taxon>
        <taxon>asterids</taxon>
        <taxon>Ericales</taxon>
        <taxon>Ericaceae</taxon>
        <taxon>Ericoideae</taxon>
        <taxon>Rhodoreae</taxon>
        <taxon>Rhododendron</taxon>
    </lineage>
</organism>
<dbReference type="PANTHER" id="PTHR46033">
    <property type="entry name" value="PROTEIN MAIN-LIKE 2"/>
    <property type="match status" value="1"/>
</dbReference>
<comment type="caution">
    <text evidence="3">The sequence shown here is derived from an EMBL/GenBank/DDBJ whole genome shotgun (WGS) entry which is preliminary data.</text>
</comment>
<evidence type="ECO:0000313" key="3">
    <source>
        <dbReference type="EMBL" id="KAG5558327.1"/>
    </source>
</evidence>
<proteinExistence type="predicted"/>
<evidence type="ECO:0000259" key="2">
    <source>
        <dbReference type="Pfam" id="PF10536"/>
    </source>
</evidence>
<dbReference type="Proteomes" id="UP000823749">
    <property type="component" value="Chromosome 3"/>
</dbReference>
<dbReference type="Pfam" id="PF10536">
    <property type="entry name" value="PMD"/>
    <property type="match status" value="1"/>
</dbReference>
<dbReference type="AlphaFoldDB" id="A0AAV6L307"/>
<feature type="region of interest" description="Disordered" evidence="1">
    <location>
        <begin position="523"/>
        <end position="615"/>
    </location>
</feature>
<evidence type="ECO:0000313" key="4">
    <source>
        <dbReference type="Proteomes" id="UP000823749"/>
    </source>
</evidence>
<feature type="domain" description="Aminotransferase-like plant mobile" evidence="2">
    <location>
        <begin position="130"/>
        <end position="287"/>
    </location>
</feature>
<feature type="compositionally biased region" description="Low complexity" evidence="1">
    <location>
        <begin position="861"/>
        <end position="874"/>
    </location>
</feature>
<keyword evidence="4" id="KW-1185">Reference proteome</keyword>
<name>A0AAV6L307_9ERIC</name>
<evidence type="ECO:0000256" key="1">
    <source>
        <dbReference type="SAM" id="MobiDB-lite"/>
    </source>
</evidence>
<feature type="compositionally biased region" description="Acidic residues" evidence="1">
    <location>
        <begin position="663"/>
        <end position="672"/>
    </location>
</feature>
<gene>
    <name evidence="3" type="ORF">RHGRI_008302</name>
</gene>
<feature type="region of interest" description="Disordered" evidence="1">
    <location>
        <begin position="860"/>
        <end position="887"/>
    </location>
</feature>